<feature type="compositionally biased region" description="Polar residues" evidence="3">
    <location>
        <begin position="38"/>
        <end position="47"/>
    </location>
</feature>
<keyword evidence="2" id="KW-0677">Repeat</keyword>
<keyword evidence="1" id="KW-0732">Signal</keyword>
<reference evidence="5 6" key="1">
    <citation type="journal article" date="2020" name="G3 (Bethesda)">
        <title>Improved Reference Genome for Cyclotella cryptica CCMP332, a Model for Cell Wall Morphogenesis, Salinity Adaptation, and Lipid Production in Diatoms (Bacillariophyta).</title>
        <authorList>
            <person name="Roberts W.R."/>
            <person name="Downey K.M."/>
            <person name="Ruck E.C."/>
            <person name="Traller J.C."/>
            <person name="Alverson A.J."/>
        </authorList>
    </citation>
    <scope>NUCLEOTIDE SEQUENCE [LARGE SCALE GENOMIC DNA]</scope>
    <source>
        <strain evidence="5 6">CCMP332</strain>
    </source>
</reference>
<dbReference type="Proteomes" id="UP001516023">
    <property type="component" value="Unassembled WGS sequence"/>
</dbReference>
<dbReference type="SUPFAM" id="SSF52058">
    <property type="entry name" value="L domain-like"/>
    <property type="match status" value="1"/>
</dbReference>
<feature type="compositionally biased region" description="Basic and acidic residues" evidence="3">
    <location>
        <begin position="315"/>
        <end position="330"/>
    </location>
</feature>
<evidence type="ECO:0000313" key="6">
    <source>
        <dbReference type="Proteomes" id="UP001516023"/>
    </source>
</evidence>
<protein>
    <recommendedName>
        <fullName evidence="4">Disease resistance R13L4/SHOC-2-like LRR domain-containing protein</fullName>
    </recommendedName>
</protein>
<accession>A0ABD3Q4V2</accession>
<feature type="compositionally biased region" description="Basic and acidic residues" evidence="3">
    <location>
        <begin position="175"/>
        <end position="191"/>
    </location>
</feature>
<feature type="compositionally biased region" description="Basic and acidic residues" evidence="3">
    <location>
        <begin position="94"/>
        <end position="108"/>
    </location>
</feature>
<dbReference type="Pfam" id="PF23598">
    <property type="entry name" value="LRR_14"/>
    <property type="match status" value="1"/>
</dbReference>
<evidence type="ECO:0000259" key="4">
    <source>
        <dbReference type="Pfam" id="PF23598"/>
    </source>
</evidence>
<keyword evidence="6" id="KW-1185">Reference proteome</keyword>
<feature type="compositionally biased region" description="Polar residues" evidence="3">
    <location>
        <begin position="299"/>
        <end position="310"/>
    </location>
</feature>
<evidence type="ECO:0000256" key="1">
    <source>
        <dbReference type="ARBA" id="ARBA00022729"/>
    </source>
</evidence>
<dbReference type="Gene3D" id="3.80.10.10">
    <property type="entry name" value="Ribonuclease Inhibitor"/>
    <property type="match status" value="2"/>
</dbReference>
<dbReference type="AlphaFoldDB" id="A0ABD3Q4V2"/>
<evidence type="ECO:0000256" key="3">
    <source>
        <dbReference type="SAM" id="MobiDB-lite"/>
    </source>
</evidence>
<evidence type="ECO:0000256" key="2">
    <source>
        <dbReference type="ARBA" id="ARBA00022737"/>
    </source>
</evidence>
<feature type="domain" description="Disease resistance R13L4/SHOC-2-like LRR" evidence="4">
    <location>
        <begin position="762"/>
        <end position="887"/>
    </location>
</feature>
<dbReference type="InterPro" id="IPR055414">
    <property type="entry name" value="LRR_R13L4/SHOC2-like"/>
</dbReference>
<feature type="compositionally biased region" description="Basic and acidic residues" evidence="3">
    <location>
        <begin position="211"/>
        <end position="234"/>
    </location>
</feature>
<sequence>MSSLDDQIAAKMAAKDKHKSKKSKKKKYPNSIDDDTSDASNKNQPTDSIGGATSERRRGRRMHNLASSGLPKAPPELVYNLDPTAALNSLPSKTETRNKKKNNEDLKSPPEAMMLESTAPGSMASFDPGVSPANGIQFGQSKLSTVSESSATSTSEVQYGRFKSNDSNFAPIPKAKQEQFSDRSPAEELKHASYNRSKSNDSNGASMPGAKQERSSDVSQAERLKNDSYNRSKSYDSSVAKMPGAEEEQFSDMSQAERLKHGGYGKLKRTDVSVTSMPGAKQEQFSDLAQAERLKHGSYGQSKTNDSNVASMPGAKHEHRADMSQAERLKHGNSNRSNISDSNAASMPGVKQEQSSDLSNANRLKHGYYKSDESHSTVALMPGAKEERPQDVSRAERFKFRGNNDDVEASHRSIPGVLAVGAHEVNAATRLKFSNAPQGTTIPGATEGSAANTTEAERLKFGLVNQSARGITGDDESDSYSEEGEGVEMSNYNNDTDNYENHDMNLRRRTMLERKKSLAEEDMDLDDGIEIRQDSYLNLDMNRDSPDEKREVDGWRTCCFICTFISLVIIVALSAALGAANKRASASASTPTAADPTAPAEIVAETTSPTMSPSFAPTTAPKDYSFCYEGNEMAVLNMERYASIRTELVTSGVSTPLDFADDLSYQRKSLCWLAFGDRLSLNAADPFLEQRYVLATIYFALNESQKLLDEGWLSGKTECEWTPMVECDSRSDSIVTRLDLRGSELSGELPRELSFLRDVTYLDVSTNNLEGNVLDAIGNWTHLTTLRMGSNRFTEIPQNLSMLSSLNYFDVSNNEIAGPIPETLASATSLVHLDISSNSFNDTIPTIFGELKSLEALFMHINDLSGSVPEEICSLREVALDRLTVDCAPPGPEVNCDKNCCTACNYYDTDTNPFT</sequence>
<feature type="compositionally biased region" description="Polar residues" evidence="3">
    <location>
        <begin position="332"/>
        <end position="345"/>
    </location>
</feature>
<gene>
    <name evidence="5" type="ORF">HJC23_003800</name>
</gene>
<dbReference type="InterPro" id="IPR032675">
    <property type="entry name" value="LRR_dom_sf"/>
</dbReference>
<feature type="compositionally biased region" description="Low complexity" evidence="3">
    <location>
        <begin position="144"/>
        <end position="157"/>
    </location>
</feature>
<feature type="compositionally biased region" description="Basic residues" evidence="3">
    <location>
        <begin position="16"/>
        <end position="28"/>
    </location>
</feature>
<feature type="region of interest" description="Disordered" evidence="3">
    <location>
        <begin position="470"/>
        <end position="501"/>
    </location>
</feature>
<proteinExistence type="predicted"/>
<organism evidence="5 6">
    <name type="scientific">Cyclotella cryptica</name>
    <dbReference type="NCBI Taxonomy" id="29204"/>
    <lineage>
        <taxon>Eukaryota</taxon>
        <taxon>Sar</taxon>
        <taxon>Stramenopiles</taxon>
        <taxon>Ochrophyta</taxon>
        <taxon>Bacillariophyta</taxon>
        <taxon>Coscinodiscophyceae</taxon>
        <taxon>Thalassiosirophycidae</taxon>
        <taxon>Stephanodiscales</taxon>
        <taxon>Stephanodiscaceae</taxon>
        <taxon>Cyclotella</taxon>
    </lineage>
</organism>
<feature type="compositionally biased region" description="Polar residues" evidence="3">
    <location>
        <begin position="194"/>
        <end position="205"/>
    </location>
</feature>
<feature type="compositionally biased region" description="Acidic residues" evidence="3">
    <location>
        <begin position="473"/>
        <end position="486"/>
    </location>
</feature>
<comment type="caution">
    <text evidence="5">The sequence shown here is derived from an EMBL/GenBank/DDBJ whole genome shotgun (WGS) entry which is preliminary data.</text>
</comment>
<dbReference type="FunFam" id="3.80.10.10:FF:000383">
    <property type="entry name" value="Leucine-rich repeat receptor protein kinase EMS1"/>
    <property type="match status" value="1"/>
</dbReference>
<evidence type="ECO:0000313" key="5">
    <source>
        <dbReference type="EMBL" id="KAL3793290.1"/>
    </source>
</evidence>
<feature type="region of interest" description="Disordered" evidence="3">
    <location>
        <begin position="1"/>
        <end position="359"/>
    </location>
</feature>
<dbReference type="EMBL" id="JABMIG020000092">
    <property type="protein sequence ID" value="KAL3793290.1"/>
    <property type="molecule type" value="Genomic_DNA"/>
</dbReference>
<name>A0ABD3Q4V2_9STRA</name>
<dbReference type="PANTHER" id="PTHR47988">
    <property type="entry name" value="SOMATIC EMBRYOGENESIS RECEPTOR KINASE 1"/>
    <property type="match status" value="1"/>
</dbReference>